<evidence type="ECO:0000256" key="1">
    <source>
        <dbReference type="SAM" id="MobiDB-lite"/>
    </source>
</evidence>
<gene>
    <name evidence="3" type="ORF">SAMN04488693_10949</name>
</gene>
<feature type="compositionally biased region" description="Basic and acidic residues" evidence="1">
    <location>
        <begin position="243"/>
        <end position="257"/>
    </location>
</feature>
<protein>
    <recommendedName>
        <fullName evidence="5">FoF1-type ATP synthase assembly protein I</fullName>
    </recommendedName>
</protein>
<feature type="region of interest" description="Disordered" evidence="1">
    <location>
        <begin position="1"/>
        <end position="39"/>
    </location>
</feature>
<dbReference type="RefSeq" id="WP_026545777.1">
    <property type="nucleotide sequence ID" value="NZ_FNDT01000009.1"/>
</dbReference>
<dbReference type="Proteomes" id="UP000199258">
    <property type="component" value="Unassembled WGS sequence"/>
</dbReference>
<feature type="compositionally biased region" description="Low complexity" evidence="1">
    <location>
        <begin position="1"/>
        <end position="16"/>
    </location>
</feature>
<feature type="transmembrane region" description="Helical" evidence="2">
    <location>
        <begin position="86"/>
        <end position="103"/>
    </location>
</feature>
<keyword evidence="4" id="KW-1185">Reference proteome</keyword>
<accession>A0A1G8JLU3</accession>
<dbReference type="AlphaFoldDB" id="A0A1G8JLU3"/>
<feature type="transmembrane region" description="Helical" evidence="2">
    <location>
        <begin position="58"/>
        <end position="80"/>
    </location>
</feature>
<dbReference type="STRING" id="335973.SAMN04488693_10949"/>
<keyword evidence="2" id="KW-0472">Membrane</keyword>
<feature type="region of interest" description="Disordered" evidence="1">
    <location>
        <begin position="233"/>
        <end position="257"/>
    </location>
</feature>
<dbReference type="OrthoDB" id="8479889at2"/>
<evidence type="ECO:0000313" key="3">
    <source>
        <dbReference type="EMBL" id="SDI32041.1"/>
    </source>
</evidence>
<organism evidence="3 4">
    <name type="scientific">Arthrobacter subterraneus</name>
    <dbReference type="NCBI Taxonomy" id="335973"/>
    <lineage>
        <taxon>Bacteria</taxon>
        <taxon>Bacillati</taxon>
        <taxon>Actinomycetota</taxon>
        <taxon>Actinomycetes</taxon>
        <taxon>Micrococcales</taxon>
        <taxon>Micrococcaceae</taxon>
        <taxon>Arthrobacter</taxon>
    </lineage>
</organism>
<evidence type="ECO:0008006" key="5">
    <source>
        <dbReference type="Google" id="ProtNLM"/>
    </source>
</evidence>
<sequence length="257" mass="27870">MANSTDNSSDTASNADGSAPRRRFFARKPKADKPPKKPGTLKRIGEVFAMTRRNDPNAVWVMVLAFLGVIAVGLVIGFLIRNVVTMLIIAIPLAFLAALFILSRRAERAAFAQIEGKPGAAGAALSVLRRGWILKDEPVAVNPRTQDAVFRAIGRPGIVLVAEGPVSRVKQLVNAERVKMNRIVPGVPVQVVHAGNGEGQVPLQRISKTLQKMKKNLTKQEVSAVDKRLSALGPRMPIPKGVDPFKARPDRKAMRGR</sequence>
<dbReference type="EMBL" id="FNDT01000009">
    <property type="protein sequence ID" value="SDI32041.1"/>
    <property type="molecule type" value="Genomic_DNA"/>
</dbReference>
<evidence type="ECO:0000256" key="2">
    <source>
        <dbReference type="SAM" id="Phobius"/>
    </source>
</evidence>
<proteinExistence type="predicted"/>
<keyword evidence="2" id="KW-1133">Transmembrane helix</keyword>
<dbReference type="InterPro" id="IPR025445">
    <property type="entry name" value="DUF4191"/>
</dbReference>
<dbReference type="Pfam" id="PF13829">
    <property type="entry name" value="DUF4191"/>
    <property type="match status" value="1"/>
</dbReference>
<reference evidence="3 4" key="1">
    <citation type="submission" date="2016-10" db="EMBL/GenBank/DDBJ databases">
        <authorList>
            <person name="de Groot N.N."/>
        </authorList>
    </citation>
    <scope>NUCLEOTIDE SEQUENCE [LARGE SCALE GENOMIC DNA]</scope>
    <source>
        <strain evidence="3 4">NP_1H</strain>
    </source>
</reference>
<keyword evidence="2" id="KW-0812">Transmembrane</keyword>
<name>A0A1G8JLU3_9MICC</name>
<evidence type="ECO:0000313" key="4">
    <source>
        <dbReference type="Proteomes" id="UP000199258"/>
    </source>
</evidence>